<feature type="domain" description="Transcription elongation factor Eaf N-terminal" evidence="2">
    <location>
        <begin position="7"/>
        <end position="120"/>
    </location>
</feature>
<feature type="compositionally biased region" description="Basic residues" evidence="1">
    <location>
        <begin position="165"/>
        <end position="175"/>
    </location>
</feature>
<feature type="compositionally biased region" description="Acidic residues" evidence="1">
    <location>
        <begin position="232"/>
        <end position="245"/>
    </location>
</feature>
<name>A0ABX8IBG2_9ASCO</name>
<dbReference type="EMBL" id="CP076667">
    <property type="protein sequence ID" value="QWU90397.1"/>
    <property type="molecule type" value="Genomic_DNA"/>
</dbReference>
<feature type="compositionally biased region" description="Basic and acidic residues" evidence="1">
    <location>
        <begin position="273"/>
        <end position="293"/>
    </location>
</feature>
<dbReference type="Proteomes" id="UP000825434">
    <property type="component" value="Chromosome 7"/>
</dbReference>
<protein>
    <recommendedName>
        <fullName evidence="2">Transcription elongation factor Eaf N-terminal domain-containing protein</fullName>
    </recommendedName>
</protein>
<keyword evidence="4" id="KW-1185">Reference proteome</keyword>
<feature type="compositionally biased region" description="Polar residues" evidence="1">
    <location>
        <begin position="146"/>
        <end position="159"/>
    </location>
</feature>
<feature type="compositionally biased region" description="Acidic residues" evidence="1">
    <location>
        <begin position="188"/>
        <end position="199"/>
    </location>
</feature>
<gene>
    <name evidence="3" type="ORF">CA3LBN_004758</name>
</gene>
<proteinExistence type="predicted"/>
<feature type="compositionally biased region" description="Basic residues" evidence="1">
    <location>
        <begin position="218"/>
        <end position="227"/>
    </location>
</feature>
<accession>A0ABX8IBG2</accession>
<feature type="compositionally biased region" description="Low complexity" evidence="1">
    <location>
        <begin position="246"/>
        <end position="255"/>
    </location>
</feature>
<sequence length="506" mass="56715">MLPDGEYDIDLSVLGYDNETATSNGPLALRYGFVPDSMSQKEPLKLYRDDQTCVLEAQSSLQKGKAPTVIFEGIQQRQRAGASGSGPDSFYLAFEKDHKGAVKVSLQQLSNTIRMSKSRNADKWRTAIAEWQKAPKDGIYIPEVKAQQQQAATGPTKTNGEVKKPVKKPTKKAAKRPPSATPDKEIINMEDFEDLESESETSNLMTGSALKEVEKPKPKPRTAKRAKKDGDVDMDDDFKDLEDQLQEVLESSESSPNAFGENFSESDEDDDDGGARERIVIKMADEPEPEKKSFGRNGSDAKQGKPMSLRELYGDSKNDEFSSSEEDLSSRLTRLELQAGEKDKSGVSLTAQVQDLQAKVDALYKSNAELQTLERIIETVRDPKKHIPEVRNRSSVPDAEKQEVLLAKFPAIREAYSNLAELSTLDIPALSSEVVNKIDLESVHQRQEAIEGIMRAYHMLVVKNTLVFEKYMALMERENSFWVDVERKLTAMKIRLDELEDKKHYA</sequence>
<dbReference type="Pfam" id="PF09816">
    <property type="entry name" value="EAF"/>
    <property type="match status" value="1"/>
</dbReference>
<evidence type="ECO:0000313" key="4">
    <source>
        <dbReference type="Proteomes" id="UP000825434"/>
    </source>
</evidence>
<evidence type="ECO:0000256" key="1">
    <source>
        <dbReference type="SAM" id="MobiDB-lite"/>
    </source>
</evidence>
<evidence type="ECO:0000313" key="3">
    <source>
        <dbReference type="EMBL" id="QWU90397.1"/>
    </source>
</evidence>
<feature type="region of interest" description="Disordered" evidence="1">
    <location>
        <begin position="146"/>
        <end position="308"/>
    </location>
</feature>
<dbReference type="InterPro" id="IPR019194">
    <property type="entry name" value="Tscrpt_elong_fac_Eaf_N"/>
</dbReference>
<reference evidence="3 4" key="1">
    <citation type="submission" date="2021-06" db="EMBL/GenBank/DDBJ databases">
        <title>Candida outbreak in Lebanon.</title>
        <authorList>
            <person name="Finianos M."/>
        </authorList>
    </citation>
    <scope>NUCLEOTIDE SEQUENCE [LARGE SCALE GENOMIC DNA]</scope>
    <source>
        <strain evidence="3">CA3LBN</strain>
    </source>
</reference>
<evidence type="ECO:0000259" key="2">
    <source>
        <dbReference type="Pfam" id="PF09816"/>
    </source>
</evidence>
<organism evidence="3 4">
    <name type="scientific">Candidozyma haemuli</name>
    <dbReference type="NCBI Taxonomy" id="45357"/>
    <lineage>
        <taxon>Eukaryota</taxon>
        <taxon>Fungi</taxon>
        <taxon>Dikarya</taxon>
        <taxon>Ascomycota</taxon>
        <taxon>Saccharomycotina</taxon>
        <taxon>Pichiomycetes</taxon>
        <taxon>Metschnikowiaceae</taxon>
        <taxon>Candidozyma</taxon>
    </lineage>
</organism>